<dbReference type="EMBL" id="JBIMSO010000009">
    <property type="protein sequence ID" value="MFH5207127.1"/>
    <property type="molecule type" value="Genomic_DNA"/>
</dbReference>
<proteinExistence type="predicted"/>
<sequence>MKIGAHGLAGMLGTWSDGPGPAHQRLSDRLMLLVLDGRLVLGATRPE</sequence>
<dbReference type="RefSeq" id="WP_395112568.1">
    <property type="nucleotide sequence ID" value="NZ_JBIMSO010000009.1"/>
</dbReference>
<accession>A0ABW7JHK5</accession>
<evidence type="ECO:0000313" key="2">
    <source>
        <dbReference type="Proteomes" id="UP001609175"/>
    </source>
</evidence>
<reference evidence="1 2" key="1">
    <citation type="submission" date="2024-10" db="EMBL/GenBank/DDBJ databases">
        <authorList>
            <person name="Riesco R."/>
        </authorList>
    </citation>
    <scope>NUCLEOTIDE SEQUENCE [LARGE SCALE GENOMIC DNA]</scope>
    <source>
        <strain evidence="1 2">NCIMB 15449</strain>
    </source>
</reference>
<organism evidence="1 2">
    <name type="scientific">Antrihabitans spumae</name>
    <dbReference type="NCBI Taxonomy" id="3373370"/>
    <lineage>
        <taxon>Bacteria</taxon>
        <taxon>Bacillati</taxon>
        <taxon>Actinomycetota</taxon>
        <taxon>Actinomycetes</taxon>
        <taxon>Mycobacteriales</taxon>
        <taxon>Nocardiaceae</taxon>
        <taxon>Antrihabitans</taxon>
    </lineage>
</organism>
<protein>
    <submittedName>
        <fullName evidence="1">Uncharacterized protein</fullName>
    </submittedName>
</protein>
<name>A0ABW7JHK5_9NOCA</name>
<evidence type="ECO:0000313" key="1">
    <source>
        <dbReference type="EMBL" id="MFH5207127.1"/>
    </source>
</evidence>
<gene>
    <name evidence="1" type="ORF">ACHIPZ_02660</name>
</gene>
<dbReference type="Proteomes" id="UP001609175">
    <property type="component" value="Unassembled WGS sequence"/>
</dbReference>
<comment type="caution">
    <text evidence="1">The sequence shown here is derived from an EMBL/GenBank/DDBJ whole genome shotgun (WGS) entry which is preliminary data.</text>
</comment>